<reference evidence="2 3" key="1">
    <citation type="submission" date="2021-03" db="EMBL/GenBank/DDBJ databases">
        <title>Genomic Encyclopedia of Type Strains, Phase IV (KMG-IV): sequencing the most valuable type-strain genomes for metagenomic binning, comparative biology and taxonomic classification.</title>
        <authorList>
            <person name="Goeker M."/>
        </authorList>
    </citation>
    <scope>NUCLEOTIDE SEQUENCE [LARGE SCALE GENOMIC DNA]</scope>
    <source>
        <strain evidence="2 3">DSM 40499</strain>
    </source>
</reference>
<protein>
    <submittedName>
        <fullName evidence="2">Uncharacterized protein</fullName>
    </submittedName>
</protein>
<organism evidence="2 3">
    <name type="scientific">Streptomyces griseochromogenes</name>
    <dbReference type="NCBI Taxonomy" id="68214"/>
    <lineage>
        <taxon>Bacteria</taxon>
        <taxon>Bacillati</taxon>
        <taxon>Actinomycetota</taxon>
        <taxon>Actinomycetes</taxon>
        <taxon>Kitasatosporales</taxon>
        <taxon>Streptomycetaceae</taxon>
        <taxon>Streptomyces</taxon>
    </lineage>
</organism>
<keyword evidence="1" id="KW-0472">Membrane</keyword>
<gene>
    <name evidence="2" type="ORF">J2Z21_001777</name>
</gene>
<evidence type="ECO:0000256" key="1">
    <source>
        <dbReference type="SAM" id="Phobius"/>
    </source>
</evidence>
<keyword evidence="1" id="KW-1133">Transmembrane helix</keyword>
<feature type="transmembrane region" description="Helical" evidence="1">
    <location>
        <begin position="36"/>
        <end position="53"/>
    </location>
</feature>
<keyword evidence="3" id="KW-1185">Reference proteome</keyword>
<keyword evidence="1" id="KW-0812">Transmembrane</keyword>
<evidence type="ECO:0000313" key="2">
    <source>
        <dbReference type="EMBL" id="MBP2048852.1"/>
    </source>
</evidence>
<name>A0ABS4LN85_9ACTN</name>
<sequence>MPLVVLLVIGFVVSGGTATLVGVLLSLAVAPELRPWVWGVSGAVTAALAGVLLDRGATAAARRLPQRFRAEE</sequence>
<comment type="caution">
    <text evidence="2">The sequence shown here is derived from an EMBL/GenBank/DDBJ whole genome shotgun (WGS) entry which is preliminary data.</text>
</comment>
<dbReference type="Proteomes" id="UP001519309">
    <property type="component" value="Unassembled WGS sequence"/>
</dbReference>
<dbReference type="RefSeq" id="WP_209508333.1">
    <property type="nucleotide sequence ID" value="NZ_JAGGLP010000003.1"/>
</dbReference>
<accession>A0ABS4LN85</accession>
<proteinExistence type="predicted"/>
<evidence type="ECO:0000313" key="3">
    <source>
        <dbReference type="Proteomes" id="UP001519309"/>
    </source>
</evidence>
<dbReference type="EMBL" id="JAGGLP010000003">
    <property type="protein sequence ID" value="MBP2048852.1"/>
    <property type="molecule type" value="Genomic_DNA"/>
</dbReference>